<dbReference type="InterPro" id="IPR001876">
    <property type="entry name" value="Znf_RanBP2"/>
</dbReference>
<dbReference type="EC" id="2.3.2.26" evidence="2"/>
<dbReference type="Pfam" id="PF00632">
    <property type="entry name" value="HECT"/>
    <property type="match status" value="1"/>
</dbReference>
<dbReference type="SUPFAM" id="SSF56204">
    <property type="entry name" value="Hect, E3 ligase catalytic domain"/>
    <property type="match status" value="1"/>
</dbReference>
<dbReference type="GO" id="GO:0061630">
    <property type="term" value="F:ubiquitin protein ligase activity"/>
    <property type="evidence" value="ECO:0007669"/>
    <property type="project" value="UniProtKB-EC"/>
</dbReference>
<keyword evidence="5 9" id="KW-0863">Zinc-finger</keyword>
<dbReference type="SUPFAM" id="SSF56112">
    <property type="entry name" value="Protein kinase-like (PK-like)"/>
    <property type="match status" value="1"/>
</dbReference>
<keyword evidence="4" id="KW-0479">Metal-binding</keyword>
<evidence type="ECO:0000256" key="9">
    <source>
        <dbReference type="PROSITE-ProRule" id="PRU00322"/>
    </source>
</evidence>
<dbReference type="Gene3D" id="3.90.1750.10">
    <property type="entry name" value="Hect, E3 ligase catalytic domains"/>
    <property type="match status" value="1"/>
</dbReference>
<evidence type="ECO:0000256" key="3">
    <source>
        <dbReference type="ARBA" id="ARBA00022679"/>
    </source>
</evidence>
<dbReference type="InterPro" id="IPR000719">
    <property type="entry name" value="Prot_kinase_dom"/>
</dbReference>
<feature type="domain" description="Protein kinase" evidence="11">
    <location>
        <begin position="454"/>
        <end position="716"/>
    </location>
</feature>
<proteinExistence type="predicted"/>
<dbReference type="InterPro" id="IPR036443">
    <property type="entry name" value="Znf_RanBP2_sf"/>
</dbReference>
<dbReference type="GO" id="GO:0008270">
    <property type="term" value="F:zinc ion binding"/>
    <property type="evidence" value="ECO:0007669"/>
    <property type="project" value="UniProtKB-KW"/>
</dbReference>
<evidence type="ECO:0000256" key="1">
    <source>
        <dbReference type="ARBA" id="ARBA00000885"/>
    </source>
</evidence>
<evidence type="ECO:0000259" key="11">
    <source>
        <dbReference type="PROSITE" id="PS50011"/>
    </source>
</evidence>
<name>A0A0H5QHN2_9EUKA</name>
<keyword evidence="7" id="KW-0862">Zinc</keyword>
<dbReference type="SUPFAM" id="SSF90209">
    <property type="entry name" value="Ran binding protein zinc finger-like"/>
    <property type="match status" value="1"/>
</dbReference>
<dbReference type="InterPro" id="IPR000569">
    <property type="entry name" value="HECT_dom"/>
</dbReference>
<keyword evidence="3" id="KW-0808">Transferase</keyword>
<feature type="domain" description="RanBP2-type" evidence="12">
    <location>
        <begin position="30"/>
        <end position="63"/>
    </location>
</feature>
<feature type="domain" description="HECT" evidence="13">
    <location>
        <begin position="747"/>
        <end position="1059"/>
    </location>
</feature>
<dbReference type="InterPro" id="IPR044611">
    <property type="entry name" value="E3A/B/C-like"/>
</dbReference>
<protein>
    <recommendedName>
        <fullName evidence="2">HECT-type E3 ubiquitin transferase</fullName>
        <ecNumber evidence="2">2.3.2.26</ecNumber>
    </recommendedName>
</protein>
<feature type="region of interest" description="Disordered" evidence="10">
    <location>
        <begin position="261"/>
        <end position="304"/>
    </location>
</feature>
<dbReference type="InterPro" id="IPR035983">
    <property type="entry name" value="Hect_E3_ubiquitin_ligase"/>
</dbReference>
<dbReference type="EMBL" id="HACM01000725">
    <property type="protein sequence ID" value="CRZ01167.1"/>
    <property type="molecule type" value="Transcribed_RNA"/>
</dbReference>
<dbReference type="PROSITE" id="PS01358">
    <property type="entry name" value="ZF_RANBP2_1"/>
    <property type="match status" value="1"/>
</dbReference>
<comment type="catalytic activity">
    <reaction evidence="1">
        <text>S-ubiquitinyl-[E2 ubiquitin-conjugating enzyme]-L-cysteine + [acceptor protein]-L-lysine = [E2 ubiquitin-conjugating enzyme]-L-cysteine + N(6)-ubiquitinyl-[acceptor protein]-L-lysine.</text>
        <dbReference type="EC" id="2.3.2.26"/>
    </reaction>
</comment>
<dbReference type="PROSITE" id="PS50237">
    <property type="entry name" value="HECT"/>
    <property type="match status" value="1"/>
</dbReference>
<dbReference type="SMART" id="SM00220">
    <property type="entry name" value="S_TKc"/>
    <property type="match status" value="1"/>
</dbReference>
<dbReference type="Gene3D" id="1.10.510.10">
    <property type="entry name" value="Transferase(Phosphotransferase) domain 1"/>
    <property type="match status" value="1"/>
</dbReference>
<evidence type="ECO:0000313" key="14">
    <source>
        <dbReference type="EMBL" id="CRZ01167.1"/>
    </source>
</evidence>
<dbReference type="PANTHER" id="PTHR45700">
    <property type="entry name" value="UBIQUITIN-PROTEIN LIGASE E3C"/>
    <property type="match status" value="1"/>
</dbReference>
<dbReference type="PROSITE" id="PS50199">
    <property type="entry name" value="ZF_RANBP2_2"/>
    <property type="match status" value="1"/>
</dbReference>
<accession>A0A0H5QHN2</accession>
<keyword evidence="6 8" id="KW-0833">Ubl conjugation pathway</keyword>
<dbReference type="Gene3D" id="3.30.2410.10">
    <property type="entry name" value="Hect, E3 ligase catalytic domain"/>
    <property type="match status" value="1"/>
</dbReference>
<evidence type="ECO:0000256" key="7">
    <source>
        <dbReference type="ARBA" id="ARBA00022833"/>
    </source>
</evidence>
<dbReference type="SMART" id="SM00119">
    <property type="entry name" value="HECTc"/>
    <property type="match status" value="1"/>
</dbReference>
<evidence type="ECO:0000259" key="13">
    <source>
        <dbReference type="PROSITE" id="PS50237"/>
    </source>
</evidence>
<dbReference type="Gene3D" id="2.30.30.380">
    <property type="entry name" value="Zn-finger domain of Sec23/24"/>
    <property type="match status" value="1"/>
</dbReference>
<reference evidence="14" key="1">
    <citation type="submission" date="2015-04" db="EMBL/GenBank/DDBJ databases">
        <title>The genome sequence of the plant pathogenic Rhizarian Plasmodiophora brassicae reveals insights in its biotrophic life cycle and the origin of chitin synthesis.</title>
        <authorList>
            <person name="Schwelm A."/>
            <person name="Fogelqvist J."/>
            <person name="Knaust A."/>
            <person name="Julke S."/>
            <person name="Lilja T."/>
            <person name="Dhandapani V."/>
            <person name="Bonilla-Rosso G."/>
            <person name="Karlsson M."/>
            <person name="Shevchenko A."/>
            <person name="Choi S.R."/>
            <person name="Kim H.G."/>
            <person name="Park J.Y."/>
            <person name="Lim Y.P."/>
            <person name="Ludwig-Muller J."/>
            <person name="Dixelius C."/>
        </authorList>
    </citation>
    <scope>NUCLEOTIDE SEQUENCE</scope>
    <source>
        <tissue evidence="14">Potato root galls</tissue>
    </source>
</reference>
<evidence type="ECO:0000256" key="6">
    <source>
        <dbReference type="ARBA" id="ARBA00022786"/>
    </source>
</evidence>
<dbReference type="GO" id="GO:0004672">
    <property type="term" value="F:protein kinase activity"/>
    <property type="evidence" value="ECO:0007669"/>
    <property type="project" value="InterPro"/>
</dbReference>
<evidence type="ECO:0000259" key="12">
    <source>
        <dbReference type="PROSITE" id="PS50199"/>
    </source>
</evidence>
<organism evidence="14">
    <name type="scientific">Spongospora subterranea</name>
    <dbReference type="NCBI Taxonomy" id="70186"/>
    <lineage>
        <taxon>Eukaryota</taxon>
        <taxon>Sar</taxon>
        <taxon>Rhizaria</taxon>
        <taxon>Endomyxa</taxon>
        <taxon>Phytomyxea</taxon>
        <taxon>Plasmodiophorida</taxon>
        <taxon>Plasmodiophoridae</taxon>
        <taxon>Spongospora</taxon>
    </lineage>
</organism>
<dbReference type="AlphaFoldDB" id="A0A0H5QHN2"/>
<evidence type="ECO:0000256" key="4">
    <source>
        <dbReference type="ARBA" id="ARBA00022723"/>
    </source>
</evidence>
<dbReference type="SMART" id="SM00547">
    <property type="entry name" value="ZnF_RBZ"/>
    <property type="match status" value="2"/>
</dbReference>
<dbReference type="InterPro" id="IPR011009">
    <property type="entry name" value="Kinase-like_dom_sf"/>
</dbReference>
<dbReference type="GO" id="GO:0005524">
    <property type="term" value="F:ATP binding"/>
    <property type="evidence" value="ECO:0007669"/>
    <property type="project" value="InterPro"/>
</dbReference>
<dbReference type="GO" id="GO:0000209">
    <property type="term" value="P:protein polyubiquitination"/>
    <property type="evidence" value="ECO:0007669"/>
    <property type="project" value="InterPro"/>
</dbReference>
<evidence type="ECO:0000256" key="8">
    <source>
        <dbReference type="PROSITE-ProRule" id="PRU00104"/>
    </source>
</evidence>
<evidence type="ECO:0000256" key="5">
    <source>
        <dbReference type="ARBA" id="ARBA00022771"/>
    </source>
</evidence>
<dbReference type="PROSITE" id="PS50011">
    <property type="entry name" value="PROTEIN_KINASE_DOM"/>
    <property type="match status" value="1"/>
</dbReference>
<evidence type="ECO:0000256" key="10">
    <source>
        <dbReference type="SAM" id="MobiDB-lite"/>
    </source>
</evidence>
<feature type="active site" description="Glycyl thioester intermediate" evidence="8">
    <location>
        <position position="1025"/>
    </location>
</feature>
<evidence type="ECO:0000256" key="2">
    <source>
        <dbReference type="ARBA" id="ARBA00012485"/>
    </source>
</evidence>
<sequence length="1059" mass="118343">MVTCPRCTFICEDGAALCPMCNVPLDDTAPIGVITAPWICPQCTFVNEFGPEKCEACDGPRPAPEPTLSDYQSALDALQAEVAQQKSVETLARLIVELGPPILSQFSQIVSQRKSLDSEVSCLREARYAALQHLRITIHGINQFSHTLSRQDLEDASQRCINISNKALAKTQPCIDLSMKIIADMTALSEVIPSTAARLKESRDRISSSPDSIPVLNLMKPISDCVTDAQRWIDSLETRKKDIEVSRNEIESARTDAAKITSDMEEERLSKAKNDVNSGVEPVSSSDETQVAPRVEEPQPQPQPEDKFITLMKKAESLGNIEKNGRLLMWHDASHFCVELEHILDIIERQRLHCFEIQQHCSLILQPPKQIFSFREAQIVQKVALNGKLVDMGVHLTRMECELSMMRLHQLSSQAITEAETTIFSFTQDINNVKAKMVGLPDYDNDADPWAALPLPVRKSGLVSFCSLSEFVLEQEPLSSRVTRSLLHGHEPCVLKQFDLGQPTHVAALIADVSVRSTLQETSIFIAPINAIFIAPETGHAYIESPIYSKGNAEDWLKSKPEGHEVRHLIILLLRALSALQSRGICHGNLHPRNVLLVSYDFSPVLVDFSRARHYEHLAMAVNRPVVSDTWHVGAMLLSYITDMELIPGVPLGPLPSDTPESVREILDALISEKCSASNALDLTFCSGDIVKEMISARQLIRLTSESRIRQMQSFLQSLARRSHDFLITVERDSILYGMITALETAVSGDLLLNFRTKYSAQSSQGIDQGGLTADLFTEFFLKIVQPSENLFESAPEEDCPANGPSYLPNPQNFSLSFYAAVGKAMCKTLIDGRVVPLTFSTAIMKFFLDIDPDLSDLYDYDRTMANSFRNMMLASTTPQRSLDVQIDMPLPCNRRSYVHEKIKQFLIERRRPQLEALRTGFFTLTGLREQCARLAPEDLRVLICGVNTIDATTLLKEIVFEDAWADSVTPIMMVDVLKTCPERDLRRFLRLCTSLSCLPIGGLQRKITIRKVSGLDRLPVGHTCFHTLDMPDYADEDVVRIKLQIVLSHIDYVGFGYA</sequence>